<evidence type="ECO:0000313" key="2">
    <source>
        <dbReference type="EMBL" id="TYP70004.1"/>
    </source>
</evidence>
<dbReference type="AlphaFoldDB" id="A0A5S5BSU2"/>
<organism evidence="2 3">
    <name type="scientific">Aquimarina intermedia</name>
    <dbReference type="NCBI Taxonomy" id="350814"/>
    <lineage>
        <taxon>Bacteria</taxon>
        <taxon>Pseudomonadati</taxon>
        <taxon>Bacteroidota</taxon>
        <taxon>Flavobacteriia</taxon>
        <taxon>Flavobacteriales</taxon>
        <taxon>Flavobacteriaceae</taxon>
        <taxon>Aquimarina</taxon>
    </lineage>
</organism>
<keyword evidence="3" id="KW-1185">Reference proteome</keyword>
<dbReference type="InterPro" id="IPR016181">
    <property type="entry name" value="Acyl_CoA_acyltransferase"/>
</dbReference>
<dbReference type="InterPro" id="IPR051908">
    <property type="entry name" value="Ribosomal_N-acetyltransferase"/>
</dbReference>
<dbReference type="Gene3D" id="3.40.630.30">
    <property type="match status" value="1"/>
</dbReference>
<reference evidence="2 3" key="1">
    <citation type="submission" date="2019-07" db="EMBL/GenBank/DDBJ databases">
        <title>Genomic Encyclopedia of Archaeal and Bacterial Type Strains, Phase II (KMG-II): from individual species to whole genera.</title>
        <authorList>
            <person name="Goeker M."/>
        </authorList>
    </citation>
    <scope>NUCLEOTIDE SEQUENCE [LARGE SCALE GENOMIC DNA]</scope>
    <source>
        <strain evidence="2 3">DSM 17527</strain>
    </source>
</reference>
<dbReference type="InterPro" id="IPR000182">
    <property type="entry name" value="GNAT_dom"/>
</dbReference>
<dbReference type="GO" id="GO:0005737">
    <property type="term" value="C:cytoplasm"/>
    <property type="evidence" value="ECO:0007669"/>
    <property type="project" value="TreeGrafter"/>
</dbReference>
<dbReference type="Proteomes" id="UP000324376">
    <property type="component" value="Unassembled WGS sequence"/>
</dbReference>
<keyword evidence="2" id="KW-0808">Transferase</keyword>
<dbReference type="GO" id="GO:1990189">
    <property type="term" value="F:protein N-terminal-serine acetyltransferase activity"/>
    <property type="evidence" value="ECO:0007669"/>
    <property type="project" value="TreeGrafter"/>
</dbReference>
<sequence length="90" mass="10555">MPEQWRKRFGTEVTQEIIRFGFAKLNLHRIEAGWACENIGSVRVLEKSGFVREGRKRKVLPFKSGWSDAYIFAILKEDWDGIKNSKEPDR</sequence>
<comment type="caution">
    <text evidence="2">The sequence shown here is derived from an EMBL/GenBank/DDBJ whole genome shotgun (WGS) entry which is preliminary data.</text>
</comment>
<accession>A0A5S5BSU2</accession>
<gene>
    <name evidence="2" type="ORF">BD809_11414</name>
</gene>
<dbReference type="PROSITE" id="PS51186">
    <property type="entry name" value="GNAT"/>
    <property type="match status" value="1"/>
</dbReference>
<dbReference type="GO" id="GO:0008999">
    <property type="term" value="F:protein-N-terminal-alanine acetyltransferase activity"/>
    <property type="evidence" value="ECO:0007669"/>
    <property type="project" value="TreeGrafter"/>
</dbReference>
<evidence type="ECO:0000259" key="1">
    <source>
        <dbReference type="PROSITE" id="PS51186"/>
    </source>
</evidence>
<dbReference type="PANTHER" id="PTHR43441">
    <property type="entry name" value="RIBOSOMAL-PROTEIN-SERINE ACETYLTRANSFERASE"/>
    <property type="match status" value="1"/>
</dbReference>
<dbReference type="PANTHER" id="PTHR43441:SF11">
    <property type="entry name" value="RIBOSOMAL-PROTEIN-SERINE ACETYLTRANSFERASE"/>
    <property type="match status" value="1"/>
</dbReference>
<dbReference type="Pfam" id="PF13302">
    <property type="entry name" value="Acetyltransf_3"/>
    <property type="match status" value="1"/>
</dbReference>
<evidence type="ECO:0000313" key="3">
    <source>
        <dbReference type="Proteomes" id="UP000324376"/>
    </source>
</evidence>
<dbReference type="EMBL" id="VNHU01000014">
    <property type="protein sequence ID" value="TYP70004.1"/>
    <property type="molecule type" value="Genomic_DNA"/>
</dbReference>
<name>A0A5S5BSU2_9FLAO</name>
<protein>
    <submittedName>
        <fullName evidence="2">Ribosomal-protein-alanine N-acetyltransferase</fullName>
    </submittedName>
</protein>
<feature type="domain" description="N-acetyltransferase" evidence="1">
    <location>
        <begin position="1"/>
        <end position="77"/>
    </location>
</feature>
<dbReference type="SUPFAM" id="SSF55729">
    <property type="entry name" value="Acyl-CoA N-acyltransferases (Nat)"/>
    <property type="match status" value="1"/>
</dbReference>
<proteinExistence type="predicted"/>